<dbReference type="PANTHER" id="PTHR15108">
    <property type="entry name" value="N-ACYLGLUCOSAMINE-2-EPIMERASE"/>
    <property type="match status" value="1"/>
</dbReference>
<dbReference type="GO" id="GO:0005975">
    <property type="term" value="P:carbohydrate metabolic process"/>
    <property type="evidence" value="ECO:0007669"/>
    <property type="project" value="InterPro"/>
</dbReference>
<dbReference type="Pfam" id="PF07221">
    <property type="entry name" value="GlcNAc_2-epim"/>
    <property type="match status" value="1"/>
</dbReference>
<dbReference type="InterPro" id="IPR010819">
    <property type="entry name" value="AGE/CE"/>
</dbReference>
<evidence type="ECO:0000313" key="3">
    <source>
        <dbReference type="EMBL" id="SDN02162.1"/>
    </source>
</evidence>
<name>A0A1G9XZ83_9SPHI</name>
<dbReference type="EMBL" id="FNHH01000034">
    <property type="protein sequence ID" value="SDN02162.1"/>
    <property type="molecule type" value="Genomic_DNA"/>
</dbReference>
<evidence type="ECO:0000256" key="2">
    <source>
        <dbReference type="ARBA" id="ARBA00023235"/>
    </source>
</evidence>
<proteinExistence type="inferred from homology"/>
<organism evidence="3 4">
    <name type="scientific">Daejeonella rubra</name>
    <dbReference type="NCBI Taxonomy" id="990371"/>
    <lineage>
        <taxon>Bacteria</taxon>
        <taxon>Pseudomonadati</taxon>
        <taxon>Bacteroidota</taxon>
        <taxon>Sphingobacteriia</taxon>
        <taxon>Sphingobacteriales</taxon>
        <taxon>Sphingobacteriaceae</taxon>
        <taxon>Daejeonella</taxon>
    </lineage>
</organism>
<keyword evidence="2" id="KW-0413">Isomerase</keyword>
<dbReference type="Proteomes" id="UP000199226">
    <property type="component" value="Unassembled WGS sequence"/>
</dbReference>
<dbReference type="InterPro" id="IPR008928">
    <property type="entry name" value="6-hairpin_glycosidase_sf"/>
</dbReference>
<gene>
    <name evidence="3" type="ORF">SAMN05421813_13415</name>
</gene>
<sequence length="442" mass="51066">MRRRQFMSGSLIAGIGSLSLGAYGFENAETAGKRKEGFLSADGIKLSLEKLHDRYKSDLFDHFIPNMDKWVIDHKNGGFMCSVDITNGRQVNSNKSAWFEGRGMWTYSFLYNNLDKNPKYLEAARKSKDFILKLQPKDNSFWTSSFDREGNPLSGPGDIYSSLFVAEGLAEFAKASGEKQYFTLAKKVILSCLDRYDSPDYDYYVAYLNPDAPKIPAPRVLGHWMVFLRAATQILENGPDAEMQKLADRCLDACLNHHLNPEYKLFNEVLNHDMSRPDNSYKDFAYTGHGIETCWMLLFEAARRKDKKLFDRIAEVFKRHVIVAHDDVYGGYFRALDHVGNNTWKVDKVLWLQEEVLIGTLFMTEHTGDSWAQECFNETLEYVHQKFDIPGNLFWASAGDRYMKDYARFRAEHYHHPRHLMLNLLAVKRMLNRKGKVSNLFD</sequence>
<accession>A0A1G9XZ83</accession>
<protein>
    <submittedName>
        <fullName evidence="3">Mannose or cellobiose epimerase, N-acyl-D-glucosamine 2-epimerase family</fullName>
    </submittedName>
</protein>
<dbReference type="OrthoDB" id="5141876at2"/>
<dbReference type="Gene3D" id="1.50.10.10">
    <property type="match status" value="1"/>
</dbReference>
<keyword evidence="4" id="KW-1185">Reference proteome</keyword>
<dbReference type="RefSeq" id="WP_090706754.1">
    <property type="nucleotide sequence ID" value="NZ_FNHH01000034.1"/>
</dbReference>
<comment type="similarity">
    <text evidence="1">Belongs to the N-acylglucosamine 2-epimerase family.</text>
</comment>
<evidence type="ECO:0000256" key="1">
    <source>
        <dbReference type="ARBA" id="ARBA00008558"/>
    </source>
</evidence>
<dbReference type="GO" id="GO:0016853">
    <property type="term" value="F:isomerase activity"/>
    <property type="evidence" value="ECO:0007669"/>
    <property type="project" value="UniProtKB-KW"/>
</dbReference>
<dbReference type="STRING" id="990371.SAMN05421813_13415"/>
<dbReference type="AlphaFoldDB" id="A0A1G9XZ83"/>
<dbReference type="InterPro" id="IPR012341">
    <property type="entry name" value="6hp_glycosidase-like_sf"/>
</dbReference>
<reference evidence="4" key="1">
    <citation type="submission" date="2016-10" db="EMBL/GenBank/DDBJ databases">
        <authorList>
            <person name="Varghese N."/>
            <person name="Submissions S."/>
        </authorList>
    </citation>
    <scope>NUCLEOTIDE SEQUENCE [LARGE SCALE GENOMIC DNA]</scope>
    <source>
        <strain evidence="4">DSM 24536</strain>
    </source>
</reference>
<dbReference type="SUPFAM" id="SSF48208">
    <property type="entry name" value="Six-hairpin glycosidases"/>
    <property type="match status" value="1"/>
</dbReference>
<evidence type="ECO:0000313" key="4">
    <source>
        <dbReference type="Proteomes" id="UP000199226"/>
    </source>
</evidence>